<comment type="function">
    <text evidence="5">Forms part of the polypeptide exit tunnel.</text>
</comment>
<evidence type="ECO:0000256" key="3">
    <source>
        <dbReference type="ARBA" id="ARBA00023274"/>
    </source>
</evidence>
<evidence type="ECO:0000256" key="5">
    <source>
        <dbReference type="HAMAP-Rule" id="MF_01328"/>
    </source>
</evidence>
<keyword evidence="3 5" id="KW-0687">Ribonucleoprotein</keyword>
<dbReference type="GO" id="GO:0019843">
    <property type="term" value="F:rRNA binding"/>
    <property type="evidence" value="ECO:0007669"/>
    <property type="project" value="UniProtKB-UniRule"/>
</dbReference>
<evidence type="ECO:0000313" key="7">
    <source>
        <dbReference type="EMBL" id="ACU94692.1"/>
    </source>
</evidence>
<dbReference type="GO" id="GO:1990904">
    <property type="term" value="C:ribonucleoprotein complex"/>
    <property type="evidence" value="ECO:0007669"/>
    <property type="project" value="UniProtKB-KW"/>
</dbReference>
<dbReference type="GO" id="GO:0006412">
    <property type="term" value="P:translation"/>
    <property type="evidence" value="ECO:0007669"/>
    <property type="project" value="UniProtKB-UniRule"/>
</dbReference>
<feature type="compositionally biased region" description="Basic residues" evidence="6">
    <location>
        <begin position="60"/>
        <end position="71"/>
    </location>
</feature>
<keyword evidence="8" id="KW-1185">Reference proteome</keyword>
<comment type="function">
    <text evidence="5">One of the primary rRNA binding proteins, this protein initially binds near the 5'-end of the 23S rRNA. It is important during the early stages of 50S assembly. It makes multiple contacts with different domains of the 23S rRNA in the assembled 50S subunit and ribosome.</text>
</comment>
<protein>
    <recommendedName>
        <fullName evidence="4 5">Large ribosomal subunit protein uL4</fullName>
    </recommendedName>
</protein>
<dbReference type="KEGG" id="ccu:Ccur_10010"/>
<accession>C7MP52</accession>
<dbReference type="STRING" id="469378.Ccur_10010"/>
<proteinExistence type="inferred from homology"/>
<keyword evidence="5" id="KW-0694">RNA-binding</keyword>
<name>C7MP52_CRYCD</name>
<dbReference type="PANTHER" id="PTHR10746">
    <property type="entry name" value="50S RIBOSOMAL PROTEIN L4"/>
    <property type="match status" value="1"/>
</dbReference>
<evidence type="ECO:0000256" key="2">
    <source>
        <dbReference type="ARBA" id="ARBA00022980"/>
    </source>
</evidence>
<evidence type="ECO:0000256" key="1">
    <source>
        <dbReference type="ARBA" id="ARBA00010528"/>
    </source>
</evidence>
<comment type="similarity">
    <text evidence="1 5">Belongs to the universal ribosomal protein uL4 family.</text>
</comment>
<dbReference type="HAMAP" id="MF_01328_B">
    <property type="entry name" value="Ribosomal_uL4_B"/>
    <property type="match status" value="1"/>
</dbReference>
<keyword evidence="2 5" id="KW-0689">Ribosomal protein</keyword>
<comment type="subunit">
    <text evidence="5">Part of the 50S ribosomal subunit.</text>
</comment>
<dbReference type="eggNOG" id="COG0088">
    <property type="taxonomic scope" value="Bacteria"/>
</dbReference>
<evidence type="ECO:0000256" key="4">
    <source>
        <dbReference type="ARBA" id="ARBA00035244"/>
    </source>
</evidence>
<dbReference type="GO" id="GO:0005840">
    <property type="term" value="C:ribosome"/>
    <property type="evidence" value="ECO:0007669"/>
    <property type="project" value="UniProtKB-KW"/>
</dbReference>
<gene>
    <name evidence="5" type="primary">rplD</name>
    <name evidence="7" type="ordered locus">Ccur_10010</name>
</gene>
<dbReference type="OrthoDB" id="9803201at2"/>
<evidence type="ECO:0000313" key="8">
    <source>
        <dbReference type="Proteomes" id="UP000000954"/>
    </source>
</evidence>
<organism evidence="7 8">
    <name type="scientific">Cryptobacterium curtum (strain ATCC 700683 / DSM 15641 / CCUG 43107 / 12-3)</name>
    <dbReference type="NCBI Taxonomy" id="469378"/>
    <lineage>
        <taxon>Bacteria</taxon>
        <taxon>Bacillati</taxon>
        <taxon>Actinomycetota</taxon>
        <taxon>Coriobacteriia</taxon>
        <taxon>Eggerthellales</taxon>
        <taxon>Eggerthellaceae</taxon>
        <taxon>Cryptobacterium</taxon>
    </lineage>
</organism>
<dbReference type="Gene3D" id="3.40.1370.10">
    <property type="match status" value="1"/>
</dbReference>
<dbReference type="NCBIfam" id="TIGR03953">
    <property type="entry name" value="rplD_bact"/>
    <property type="match status" value="1"/>
</dbReference>
<feature type="region of interest" description="Disordered" evidence="6">
    <location>
        <begin position="51"/>
        <end position="86"/>
    </location>
</feature>
<evidence type="ECO:0000256" key="6">
    <source>
        <dbReference type="SAM" id="MobiDB-lite"/>
    </source>
</evidence>
<dbReference type="InterPro" id="IPR002136">
    <property type="entry name" value="Ribosomal_uL4"/>
</dbReference>
<dbReference type="Pfam" id="PF00573">
    <property type="entry name" value="Ribosomal_L4"/>
    <property type="match status" value="1"/>
</dbReference>
<dbReference type="InterPro" id="IPR013005">
    <property type="entry name" value="Ribosomal_uL4-like"/>
</dbReference>
<dbReference type="RefSeq" id="WP_012803378.1">
    <property type="nucleotide sequence ID" value="NC_013170.1"/>
</dbReference>
<dbReference type="PANTHER" id="PTHR10746:SF6">
    <property type="entry name" value="LARGE RIBOSOMAL SUBUNIT PROTEIN UL4M"/>
    <property type="match status" value="1"/>
</dbReference>
<dbReference type="AlphaFoldDB" id="C7MP52"/>
<sequence length="207" mass="22629">MANIEVKDVSGKKVEVRDLNAGVFGIEPNVHVMHQVVRAQRASWRQGTHDTLTRGQVRGGGKKPWRQKGTGRARQGSIRSPQWRGGGTVFGPHPRSYAFRVNNKEVKLAMRSALSAKLADGELFVVDSFGFEEPKTKSAAAALKALGITGRTTLVIGNEDVNTYLAFRNLPNVEVIPVMAGNTYDFVNNKALIFTAEALSRIEEVLA</sequence>
<dbReference type="HOGENOM" id="CLU_041575_5_2_11"/>
<reference evidence="7 8" key="1">
    <citation type="journal article" date="2009" name="Stand. Genomic Sci.">
        <title>Complete genome sequence of Cryptobacterium curtum type strain (12-3).</title>
        <authorList>
            <person name="Mavrommatis K."/>
            <person name="Pukall R."/>
            <person name="Rohde C."/>
            <person name="Chen F."/>
            <person name="Sims D."/>
            <person name="Brettin T."/>
            <person name="Kuske C."/>
            <person name="Detter J.C."/>
            <person name="Han C."/>
            <person name="Lapidus A."/>
            <person name="Copeland A."/>
            <person name="Glavina Del Rio T."/>
            <person name="Nolan M."/>
            <person name="Lucas S."/>
            <person name="Tice H."/>
            <person name="Cheng J.F."/>
            <person name="Bruce D."/>
            <person name="Goodwin L."/>
            <person name="Pitluck S."/>
            <person name="Ovchinnikova G."/>
            <person name="Pati A."/>
            <person name="Ivanova N."/>
            <person name="Chen A."/>
            <person name="Palaniappan K."/>
            <person name="Chain P."/>
            <person name="D'haeseleer P."/>
            <person name="Goker M."/>
            <person name="Bristow J."/>
            <person name="Eisen J.A."/>
            <person name="Markowitz V."/>
            <person name="Hugenholtz P."/>
            <person name="Rohde M."/>
            <person name="Klenk H.P."/>
            <person name="Kyrpides N.C."/>
        </authorList>
    </citation>
    <scope>NUCLEOTIDE SEQUENCE [LARGE SCALE GENOMIC DNA]</scope>
    <source>
        <strain evidence="8">ATCC 700683 / DSM 15641 / 12-3</strain>
    </source>
</reference>
<dbReference type="SUPFAM" id="SSF52166">
    <property type="entry name" value="Ribosomal protein L4"/>
    <property type="match status" value="1"/>
</dbReference>
<dbReference type="GO" id="GO:0003735">
    <property type="term" value="F:structural constituent of ribosome"/>
    <property type="evidence" value="ECO:0007669"/>
    <property type="project" value="InterPro"/>
</dbReference>
<dbReference type="InterPro" id="IPR023574">
    <property type="entry name" value="Ribosomal_uL4_dom_sf"/>
</dbReference>
<dbReference type="Proteomes" id="UP000000954">
    <property type="component" value="Chromosome"/>
</dbReference>
<dbReference type="EMBL" id="CP001682">
    <property type="protein sequence ID" value="ACU94692.1"/>
    <property type="molecule type" value="Genomic_DNA"/>
</dbReference>
<keyword evidence="5" id="KW-0699">rRNA-binding</keyword>